<dbReference type="EMBL" id="RAQK01000001">
    <property type="protein sequence ID" value="RKE96916.1"/>
    <property type="molecule type" value="Genomic_DNA"/>
</dbReference>
<dbReference type="SUPFAM" id="SSF51735">
    <property type="entry name" value="NAD(P)-binding Rossmann-fold domains"/>
    <property type="match status" value="1"/>
</dbReference>
<evidence type="ECO:0000256" key="1">
    <source>
        <dbReference type="SAM" id="Phobius"/>
    </source>
</evidence>
<dbReference type="PANTHER" id="PTHR43318:SF2">
    <property type="entry name" value="UDP-N-ACETYLGLUCOSAMINE 4,6-DEHYDRATASE (INVERTING)"/>
    <property type="match status" value="1"/>
</dbReference>
<gene>
    <name evidence="2" type="ORF">C8N30_1496</name>
</gene>
<feature type="transmembrane region" description="Helical" evidence="1">
    <location>
        <begin position="16"/>
        <end position="34"/>
    </location>
</feature>
<keyword evidence="1" id="KW-0812">Transmembrane</keyword>
<dbReference type="PANTHER" id="PTHR43318">
    <property type="entry name" value="UDP-N-ACETYLGLUCOSAMINE 4,6-DEHYDRATASE"/>
    <property type="match status" value="1"/>
</dbReference>
<feature type="transmembrane region" description="Helical" evidence="1">
    <location>
        <begin position="111"/>
        <end position="138"/>
    </location>
</feature>
<dbReference type="RefSeq" id="WP_322787443.1">
    <property type="nucleotide sequence ID" value="NZ_RAQK01000001.1"/>
</dbReference>
<organism evidence="2 3">
    <name type="scientific">Sulfitobacter guttiformis</name>
    <dbReference type="NCBI Taxonomy" id="74349"/>
    <lineage>
        <taxon>Bacteria</taxon>
        <taxon>Pseudomonadati</taxon>
        <taxon>Pseudomonadota</taxon>
        <taxon>Alphaproteobacteria</taxon>
        <taxon>Rhodobacterales</taxon>
        <taxon>Roseobacteraceae</taxon>
        <taxon>Sulfitobacter</taxon>
    </lineage>
</organism>
<keyword evidence="1" id="KW-1133">Transmembrane helix</keyword>
<dbReference type="InterPro" id="IPR036291">
    <property type="entry name" value="NAD(P)-bd_dom_sf"/>
</dbReference>
<evidence type="ECO:0000313" key="2">
    <source>
        <dbReference type="EMBL" id="RKE96916.1"/>
    </source>
</evidence>
<accession>A0A420DRK9</accession>
<sequence length="233" mass="25054">MLNWIKTLNKTQKRRVMLGVDGLLVPLAMLFAFAALDLEGGLSGNIWSFSLLLPYMLITAIVVSLWIGIADIQLSAYEAAAVGLTALHSILLTIASITVADFAMLNLPLGLHMVFGAAFFCFAVGTRAVLLQIVLMVYRRSSAHTRVLIYGAGTTGSQLVSALRVHETIEPVAFVDDNSGLQGMRVQRLPIYSPAQIAAVVKQYKIDRVLLAGPLAERAQAGANCPQTFVDGP</sequence>
<evidence type="ECO:0008006" key="4">
    <source>
        <dbReference type="Google" id="ProtNLM"/>
    </source>
</evidence>
<keyword evidence="3" id="KW-1185">Reference proteome</keyword>
<reference evidence="2 3" key="1">
    <citation type="submission" date="2018-09" db="EMBL/GenBank/DDBJ databases">
        <title>Genomic Encyclopedia of Archaeal and Bacterial Type Strains, Phase II (KMG-II): from individual species to whole genera.</title>
        <authorList>
            <person name="Goeker M."/>
        </authorList>
    </citation>
    <scope>NUCLEOTIDE SEQUENCE [LARGE SCALE GENOMIC DNA]</scope>
    <source>
        <strain evidence="2 3">DSM 11458</strain>
    </source>
</reference>
<name>A0A420DRK9_9RHOB</name>
<dbReference type="InterPro" id="IPR051203">
    <property type="entry name" value="Polysaccharide_Synthase-Rel"/>
</dbReference>
<dbReference type="AlphaFoldDB" id="A0A420DRK9"/>
<comment type="caution">
    <text evidence="2">The sequence shown here is derived from an EMBL/GenBank/DDBJ whole genome shotgun (WGS) entry which is preliminary data.</text>
</comment>
<keyword evidence="1" id="KW-0472">Membrane</keyword>
<dbReference type="Gene3D" id="3.40.50.720">
    <property type="entry name" value="NAD(P)-binding Rossmann-like Domain"/>
    <property type="match status" value="1"/>
</dbReference>
<protein>
    <recommendedName>
        <fullName evidence="4">Polysaccharide biosynthesis protein</fullName>
    </recommendedName>
</protein>
<dbReference type="Proteomes" id="UP000284407">
    <property type="component" value="Unassembled WGS sequence"/>
</dbReference>
<proteinExistence type="predicted"/>
<feature type="transmembrane region" description="Helical" evidence="1">
    <location>
        <begin position="46"/>
        <end position="69"/>
    </location>
</feature>
<feature type="transmembrane region" description="Helical" evidence="1">
    <location>
        <begin position="81"/>
        <end position="105"/>
    </location>
</feature>
<evidence type="ECO:0000313" key="3">
    <source>
        <dbReference type="Proteomes" id="UP000284407"/>
    </source>
</evidence>
<dbReference type="STRING" id="1443111.Z949_3514"/>